<dbReference type="InterPro" id="IPR014748">
    <property type="entry name" value="Enoyl-CoA_hydra_C"/>
</dbReference>
<dbReference type="AlphaFoldDB" id="A0A7L4YP28"/>
<dbReference type="PANTHER" id="PTHR42964:SF1">
    <property type="entry name" value="POLYKETIDE BIOSYNTHESIS ENOYL-COA HYDRATASE PKSH-RELATED"/>
    <property type="match status" value="1"/>
</dbReference>
<reference evidence="2 3" key="1">
    <citation type="journal article" date="2018" name="Int. J. Syst. Evol. Microbiol.">
        <title>Epidermidibacterium keratini gen. nov., sp. nov., a member of the family Sporichthyaceae, isolated from keratin epidermis.</title>
        <authorList>
            <person name="Lee D.G."/>
            <person name="Trujillo M.E."/>
            <person name="Kang S."/>
            <person name="Nam J.J."/>
            <person name="Kim Y.J."/>
        </authorList>
    </citation>
    <scope>NUCLEOTIDE SEQUENCE [LARGE SCALE GENOMIC DNA]</scope>
    <source>
        <strain evidence="2 3">EPI-7</strain>
    </source>
</reference>
<dbReference type="OrthoDB" id="9777711at2"/>
<dbReference type="Gene3D" id="1.10.12.10">
    <property type="entry name" value="Lyase 2-enoyl-coa Hydratase, Chain A, domain 2"/>
    <property type="match status" value="1"/>
</dbReference>
<organism evidence="2 3">
    <name type="scientific">Epidermidibacterium keratini</name>
    <dbReference type="NCBI Taxonomy" id="1891644"/>
    <lineage>
        <taxon>Bacteria</taxon>
        <taxon>Bacillati</taxon>
        <taxon>Actinomycetota</taxon>
        <taxon>Actinomycetes</taxon>
        <taxon>Sporichthyales</taxon>
        <taxon>Sporichthyaceae</taxon>
        <taxon>Epidermidibacterium</taxon>
    </lineage>
</organism>
<proteinExistence type="inferred from homology"/>
<evidence type="ECO:0000313" key="2">
    <source>
        <dbReference type="EMBL" id="QHC00828.1"/>
    </source>
</evidence>
<evidence type="ECO:0000313" key="3">
    <source>
        <dbReference type="Proteomes" id="UP000463857"/>
    </source>
</evidence>
<gene>
    <name evidence="2" type="ORF">EK0264_11395</name>
</gene>
<evidence type="ECO:0000256" key="1">
    <source>
        <dbReference type="ARBA" id="ARBA00005254"/>
    </source>
</evidence>
<dbReference type="Gene3D" id="3.90.226.10">
    <property type="entry name" value="2-enoyl-CoA Hydratase, Chain A, domain 1"/>
    <property type="match status" value="1"/>
</dbReference>
<dbReference type="Pfam" id="PF00378">
    <property type="entry name" value="ECH_1"/>
    <property type="match status" value="1"/>
</dbReference>
<dbReference type="SUPFAM" id="SSF52096">
    <property type="entry name" value="ClpP/crotonase"/>
    <property type="match status" value="1"/>
</dbReference>
<dbReference type="CDD" id="cd06558">
    <property type="entry name" value="crotonase-like"/>
    <property type="match status" value="1"/>
</dbReference>
<evidence type="ECO:0008006" key="4">
    <source>
        <dbReference type="Google" id="ProtNLM"/>
    </source>
</evidence>
<dbReference type="RefSeq" id="WP_159545695.1">
    <property type="nucleotide sequence ID" value="NZ_CP047156.1"/>
</dbReference>
<dbReference type="InterPro" id="IPR029045">
    <property type="entry name" value="ClpP/crotonase-like_dom_sf"/>
</dbReference>
<dbReference type="KEGG" id="eke:EK0264_11395"/>
<sequence>MSERRTVRLETDGPVAHVVLDDPDNGNILTLAMAEQLRDAVREIAGMSGIRCVVLRSEGKRFCVGGDIGAFENAKAGDRINEVVALPLHEAIETLSRMDPIVISVVQGAAGGGGCGLALAGDLVVASESAFFRLGYALIGLSPDCGVSWRFARALGPARAMELYISNDTFNAEQAYDAGLVSRLARPEHLDAAVSETVDKVLAKSPEALAATKRLMREAGQRGLAEQLADEAKTIGDVGDLPNAREGFAAFLAKRRPEFR</sequence>
<protein>
    <recommendedName>
        <fullName evidence="4">Enoyl-CoA hydratase/isomerase family protein</fullName>
    </recommendedName>
</protein>
<comment type="similarity">
    <text evidence="1">Belongs to the enoyl-CoA hydratase/isomerase family.</text>
</comment>
<name>A0A7L4YP28_9ACTN</name>
<dbReference type="InterPro" id="IPR001753">
    <property type="entry name" value="Enoyl-CoA_hydra/iso"/>
</dbReference>
<dbReference type="PANTHER" id="PTHR42964">
    <property type="entry name" value="ENOYL-COA HYDRATASE"/>
    <property type="match status" value="1"/>
</dbReference>
<dbReference type="InterPro" id="IPR051683">
    <property type="entry name" value="Enoyl-CoA_Hydratase/Isomerase"/>
</dbReference>
<dbReference type="GO" id="GO:0003824">
    <property type="term" value="F:catalytic activity"/>
    <property type="evidence" value="ECO:0007669"/>
    <property type="project" value="UniProtKB-ARBA"/>
</dbReference>
<dbReference type="Proteomes" id="UP000463857">
    <property type="component" value="Chromosome"/>
</dbReference>
<accession>A0A7L4YP28</accession>
<dbReference type="InParanoid" id="A0A7L4YP28"/>
<keyword evidence="3" id="KW-1185">Reference proteome</keyword>
<dbReference type="EMBL" id="CP047156">
    <property type="protein sequence ID" value="QHC00828.1"/>
    <property type="molecule type" value="Genomic_DNA"/>
</dbReference>